<dbReference type="InterPro" id="IPR013783">
    <property type="entry name" value="Ig-like_fold"/>
</dbReference>
<dbReference type="InterPro" id="IPR032397">
    <property type="entry name" value="RHD_dimer"/>
</dbReference>
<dbReference type="GO" id="GO:0000978">
    <property type="term" value="F:RNA polymerase II cis-regulatory region sequence-specific DNA binding"/>
    <property type="evidence" value="ECO:0007669"/>
    <property type="project" value="TreeGrafter"/>
</dbReference>
<dbReference type="KEGG" id="bvk:117232136"/>
<dbReference type="InterPro" id="IPR002909">
    <property type="entry name" value="IPT_dom"/>
</dbReference>
<dbReference type="AlphaFoldDB" id="A0A6J3K4Q7"/>
<dbReference type="InterPro" id="IPR011539">
    <property type="entry name" value="RHD_DNA_bind_dom"/>
</dbReference>
<dbReference type="PRINTS" id="PR00057">
    <property type="entry name" value="NFKBTNSCPFCT"/>
</dbReference>
<evidence type="ECO:0000313" key="4">
    <source>
        <dbReference type="RefSeq" id="XP_033347204.1"/>
    </source>
</evidence>
<dbReference type="PANTHER" id="PTHR24169:SF28">
    <property type="entry name" value="NUCLEAR FACTOR NF-KAPPA-B P110 SUBUNIT"/>
    <property type="match status" value="1"/>
</dbReference>
<feature type="repeat" description="ANK" evidence="1">
    <location>
        <begin position="513"/>
        <end position="534"/>
    </location>
</feature>
<keyword evidence="3" id="KW-1185">Reference proteome</keyword>
<dbReference type="Pfam" id="PF12796">
    <property type="entry name" value="Ank_2"/>
    <property type="match status" value="2"/>
</dbReference>
<dbReference type="InterPro" id="IPR033926">
    <property type="entry name" value="IPT_NFkappaB"/>
</dbReference>
<feature type="repeat" description="ANK" evidence="1">
    <location>
        <begin position="621"/>
        <end position="653"/>
    </location>
</feature>
<dbReference type="PANTHER" id="PTHR24169">
    <property type="entry name" value="NUCLEAR FACTOR NF-KAPPA-B PROTEIN"/>
    <property type="match status" value="1"/>
</dbReference>
<dbReference type="PRINTS" id="PR01415">
    <property type="entry name" value="ANKYRIN"/>
</dbReference>
<dbReference type="CTD" id="5966"/>
<dbReference type="SUPFAM" id="SSF47986">
    <property type="entry name" value="DEATH domain"/>
    <property type="match status" value="1"/>
</dbReference>
<evidence type="ECO:0000256" key="1">
    <source>
        <dbReference type="PROSITE-ProRule" id="PRU00023"/>
    </source>
</evidence>
<dbReference type="Pfam" id="PF00554">
    <property type="entry name" value="RHD_DNA_bind"/>
    <property type="match status" value="1"/>
</dbReference>
<evidence type="ECO:0000259" key="2">
    <source>
        <dbReference type="PROSITE" id="PS50254"/>
    </source>
</evidence>
<dbReference type="InterPro" id="IPR011029">
    <property type="entry name" value="DEATH-like_dom_sf"/>
</dbReference>
<dbReference type="InterPro" id="IPR037059">
    <property type="entry name" value="RHD_DNA_bind_dom_sf"/>
</dbReference>
<dbReference type="SMART" id="SM00429">
    <property type="entry name" value="IPT"/>
    <property type="match status" value="1"/>
</dbReference>
<name>A0A6J3K4Q7_9HYME</name>
<dbReference type="PROSITE" id="PS50254">
    <property type="entry name" value="REL_2"/>
    <property type="match status" value="1"/>
</dbReference>
<dbReference type="GO" id="GO:0002225">
    <property type="term" value="P:positive regulation of antimicrobial peptide production"/>
    <property type="evidence" value="ECO:0007669"/>
    <property type="project" value="UniProtKB-ARBA"/>
</dbReference>
<feature type="repeat" description="ANK" evidence="1">
    <location>
        <begin position="655"/>
        <end position="678"/>
    </location>
</feature>
<dbReference type="Gene3D" id="2.60.40.340">
    <property type="entry name" value="Rel homology domain (RHD), DNA-binding domain"/>
    <property type="match status" value="1"/>
</dbReference>
<keyword evidence="1" id="KW-0040">ANK repeat</keyword>
<dbReference type="Pfam" id="PF16179">
    <property type="entry name" value="RHD_dimer"/>
    <property type="match status" value="1"/>
</dbReference>
<dbReference type="GO" id="GO:0008063">
    <property type="term" value="P:Toll signaling pathway"/>
    <property type="evidence" value="ECO:0007669"/>
    <property type="project" value="UniProtKB-ARBA"/>
</dbReference>
<dbReference type="PROSITE" id="PS50088">
    <property type="entry name" value="ANK_REPEAT"/>
    <property type="match status" value="6"/>
</dbReference>
<dbReference type="GO" id="GO:0048935">
    <property type="term" value="P:peripheral nervous system neuron development"/>
    <property type="evidence" value="ECO:0007669"/>
    <property type="project" value="UniProtKB-ARBA"/>
</dbReference>
<dbReference type="GO" id="GO:0045087">
    <property type="term" value="P:innate immune response"/>
    <property type="evidence" value="ECO:0007669"/>
    <property type="project" value="UniProtKB-ARBA"/>
</dbReference>
<dbReference type="Gene3D" id="1.10.533.10">
    <property type="entry name" value="Death Domain, Fas"/>
    <property type="match status" value="1"/>
</dbReference>
<reference evidence="4" key="1">
    <citation type="submission" date="2025-08" db="UniProtKB">
        <authorList>
            <consortium name="RefSeq"/>
        </authorList>
    </citation>
    <scope>IDENTIFICATION</scope>
    <source>
        <tissue evidence="4">Muscle</tissue>
    </source>
</reference>
<dbReference type="InterPro" id="IPR014756">
    <property type="entry name" value="Ig_E-set"/>
</dbReference>
<dbReference type="InterPro" id="IPR000451">
    <property type="entry name" value="NFkB/Dor"/>
</dbReference>
<feature type="domain" description="RHD" evidence="2">
    <location>
        <begin position="71"/>
        <end position="271"/>
    </location>
</feature>
<dbReference type="InterPro" id="IPR002110">
    <property type="entry name" value="Ankyrin_rpt"/>
</dbReference>
<dbReference type="SUPFAM" id="SSF48403">
    <property type="entry name" value="Ankyrin repeat"/>
    <property type="match status" value="1"/>
</dbReference>
<dbReference type="Proteomes" id="UP000504631">
    <property type="component" value="Unplaced"/>
</dbReference>
<dbReference type="SUPFAM" id="SSF81296">
    <property type="entry name" value="E set domains"/>
    <property type="match status" value="1"/>
</dbReference>
<dbReference type="CDD" id="cd01177">
    <property type="entry name" value="IPT_NFkappaB"/>
    <property type="match status" value="1"/>
</dbReference>
<protein>
    <submittedName>
        <fullName evidence="4">Nuclear factor NF-kappa-B p100 subunit isoform X1</fullName>
    </submittedName>
</protein>
<dbReference type="RefSeq" id="XP_033347204.1">
    <property type="nucleotide sequence ID" value="XM_033491313.1"/>
</dbReference>
<dbReference type="GO" id="GO:0035206">
    <property type="term" value="P:regulation of hemocyte proliferation"/>
    <property type="evidence" value="ECO:0007669"/>
    <property type="project" value="UniProtKB-ARBA"/>
</dbReference>
<dbReference type="GO" id="GO:0001228">
    <property type="term" value="F:DNA-binding transcription activator activity, RNA polymerase II-specific"/>
    <property type="evidence" value="ECO:0007669"/>
    <property type="project" value="UniProtKB-ARBA"/>
</dbReference>
<proteinExistence type="predicted"/>
<feature type="repeat" description="ANK" evidence="1">
    <location>
        <begin position="553"/>
        <end position="585"/>
    </location>
</feature>
<dbReference type="InterPro" id="IPR036770">
    <property type="entry name" value="Ankyrin_rpt-contain_sf"/>
</dbReference>
<dbReference type="GO" id="GO:0005654">
    <property type="term" value="C:nucleoplasm"/>
    <property type="evidence" value="ECO:0007669"/>
    <property type="project" value="UniProtKB-ARBA"/>
</dbReference>
<dbReference type="GO" id="GO:0007249">
    <property type="term" value="P:canonical NF-kappaB signal transduction"/>
    <property type="evidence" value="ECO:0007669"/>
    <property type="project" value="UniProtKB-ARBA"/>
</dbReference>
<accession>A0A6J3K4Q7</accession>
<organism evidence="3 4">
    <name type="scientific">Bombus vosnesenskii</name>
    <dbReference type="NCBI Taxonomy" id="207650"/>
    <lineage>
        <taxon>Eukaryota</taxon>
        <taxon>Metazoa</taxon>
        <taxon>Ecdysozoa</taxon>
        <taxon>Arthropoda</taxon>
        <taxon>Hexapoda</taxon>
        <taxon>Insecta</taxon>
        <taxon>Pterygota</taxon>
        <taxon>Neoptera</taxon>
        <taxon>Endopterygota</taxon>
        <taxon>Hymenoptera</taxon>
        <taxon>Apocrita</taxon>
        <taxon>Aculeata</taxon>
        <taxon>Apoidea</taxon>
        <taxon>Anthophila</taxon>
        <taxon>Apidae</taxon>
        <taxon>Bombus</taxon>
        <taxon>Pyrobombus</taxon>
    </lineage>
</organism>
<gene>
    <name evidence="4" type="primary">LOC117232136</name>
</gene>
<dbReference type="FunFam" id="2.60.40.10:FF:000046">
    <property type="entry name" value="Nuclear factor NF-kappa-B p105 subunit"/>
    <property type="match status" value="1"/>
</dbReference>
<dbReference type="SUPFAM" id="SSF49417">
    <property type="entry name" value="p53-like transcription factors"/>
    <property type="match status" value="1"/>
</dbReference>
<dbReference type="Gene3D" id="2.60.40.10">
    <property type="entry name" value="Immunoglobulins"/>
    <property type="match status" value="1"/>
</dbReference>
<dbReference type="SMART" id="SM00248">
    <property type="entry name" value="ANK"/>
    <property type="match status" value="6"/>
</dbReference>
<dbReference type="Gene3D" id="1.25.40.20">
    <property type="entry name" value="Ankyrin repeat-containing domain"/>
    <property type="match status" value="3"/>
</dbReference>
<feature type="repeat" description="ANK" evidence="1">
    <location>
        <begin position="586"/>
        <end position="620"/>
    </location>
</feature>
<dbReference type="PROSITE" id="PS50297">
    <property type="entry name" value="ANK_REP_REGION"/>
    <property type="match status" value="5"/>
</dbReference>
<sequence>MPEVYENYAVPVSENLDFYSYECDLQAMNNQGVYSPLSGSQATVSVNSPMSTTLSPLQGNEFLTLNDTTIIGEPSITILEQPIEKFRFRYKSEMVGTHGSLAGSNSAINRHKNAPTVQLNNFLESAIIRCTLVTSDEGSHRIPHAHRLIRRDGGHDYDDPHHITVSSEVGYTAIFHGMAIIHTGKRHIRDELIKKMQAEALEKKKLENMKAILTTREEAQIKVDAENYQKCMNLNSVALCFQAFILDDHGIMRPITEPVYSHAINNLKSALTGELKICRIDKHTSSVEGAEEVFILVEKVGKKNIKIKFFELNEDDCEIWSAYGRFSELDVHHQYAIVFRTPPYKDQNITTTKEVFIQLERPSDGGCSEPKKFYYKPSDRIIGRKRQRISHSGSSEFSHILSSPNCIGNENTSELLSNSSRELSKEIIKLLSEGPPTPVCKDFLKDMDVDNYLKLLVNGEENMLTTDGVSTVQCQDDVMFAKNILIEIMHCMKMDVKNVKEHVQKLFRDRSTYGDSPLHAALRYGQRDVIKYLLMLLCTNKDCKTLVNSQNSSGKTPLHYAVLQNQPETAKALLMLGADPNRTDEHGFSPLHAAVKIPDAGLCVDVLLVEKGIDIEAHNDAGWTPLHLAAEAGSYDAVRSLIRAGANVNNTDMSYGRTALHIAVEGGHKNVVEYLLKKTNILVNKRNFSGNTALHTAVVHTGTRAKELCALLIQHGADPHIQNHNRKSDDVDEKNESHINVKVEVDSEDENIEGTIGQSSFDLATNKPDILQLFNDQPKETTSEMCSVATKLELKDENLQTSWLNDEHKKELSTLLDKTQGWQKLAKHLGVEYLLQPFQYGSTSPSLILLNYIDVEASLSLTDIQTVLREIEEEEAADYINGISSTCS</sequence>
<dbReference type="InterPro" id="IPR008967">
    <property type="entry name" value="p53-like_TF_DNA-bd_sf"/>
</dbReference>
<dbReference type="GO" id="GO:0005737">
    <property type="term" value="C:cytoplasm"/>
    <property type="evidence" value="ECO:0007669"/>
    <property type="project" value="InterPro"/>
</dbReference>
<evidence type="ECO:0000313" key="3">
    <source>
        <dbReference type="Proteomes" id="UP000504631"/>
    </source>
</evidence>
<dbReference type="Pfam" id="PF00023">
    <property type="entry name" value="Ank"/>
    <property type="match status" value="1"/>
</dbReference>
<dbReference type="GeneID" id="117232136"/>
<feature type="repeat" description="ANK" evidence="1">
    <location>
        <begin position="689"/>
        <end position="724"/>
    </location>
</feature>